<feature type="compositionally biased region" description="Low complexity" evidence="1">
    <location>
        <begin position="252"/>
        <end position="265"/>
    </location>
</feature>
<feature type="region of interest" description="Disordered" evidence="1">
    <location>
        <begin position="229"/>
        <end position="295"/>
    </location>
</feature>
<dbReference type="InterPro" id="IPR049227">
    <property type="entry name" value="DUF6824"/>
</dbReference>
<organism evidence="3">
    <name type="scientific">Ditylum brightwellii</name>
    <dbReference type="NCBI Taxonomy" id="49249"/>
    <lineage>
        <taxon>Eukaryota</taxon>
        <taxon>Sar</taxon>
        <taxon>Stramenopiles</taxon>
        <taxon>Ochrophyta</taxon>
        <taxon>Bacillariophyta</taxon>
        <taxon>Mediophyceae</taxon>
        <taxon>Lithodesmiophycidae</taxon>
        <taxon>Lithodesmiales</taxon>
        <taxon>Lithodesmiaceae</taxon>
        <taxon>Ditylum</taxon>
    </lineage>
</organism>
<gene>
    <name evidence="3" type="ORF">DBRI00130_LOCUS6461</name>
</gene>
<dbReference type="Pfam" id="PF20710">
    <property type="entry name" value="DUF6824"/>
    <property type="match status" value="1"/>
</dbReference>
<feature type="compositionally biased region" description="Basic and acidic residues" evidence="1">
    <location>
        <begin position="275"/>
        <end position="295"/>
    </location>
</feature>
<protein>
    <recommendedName>
        <fullName evidence="2">DUF6824 domain-containing protein</fullName>
    </recommendedName>
</protein>
<evidence type="ECO:0000313" key="3">
    <source>
        <dbReference type="EMBL" id="CAE4591023.1"/>
    </source>
</evidence>
<sequence length="408" mass="44270">MANEQSASKGSYPMENIKEVHKHDVLCGRGNFVNNHAGNEYFRDLVKYHKVAYVACDKGEKGKFSRLIVHEIRSLNPPGRFLKQDNATNLWFDIGDKKAIDKTRQALREGAPELLKELTEPIQEDADRVVSSEALASFASLANEYKESIQAVFKEGVNHGSHDKVTNTDFQPTQVESNPFLHHGSAGALGRTEVTSIFLKDPEKDAAPLRLSSGAAAAIVSQIPASELEPNPVRFSHTPMRRRPGLFGAPGGSSLVSQSSDSQGQNASDTNASVREVHLPEATNRRESSILKKSNSEKSLSFEEIVGRRDSGETLPFEEITGGGACRGPRSSVCSNMSFSMNDLSAEGHISDLFQESLVLGDNGTYSSSSHSNEKHLAPGQNHSSTSDLSLGLSQLMDFSLSDLNGGR</sequence>
<dbReference type="EMBL" id="HBNS01007976">
    <property type="protein sequence ID" value="CAE4591023.1"/>
    <property type="molecule type" value="Transcribed_RNA"/>
</dbReference>
<reference evidence="3" key="1">
    <citation type="submission" date="2021-01" db="EMBL/GenBank/DDBJ databases">
        <authorList>
            <person name="Corre E."/>
            <person name="Pelletier E."/>
            <person name="Niang G."/>
            <person name="Scheremetjew M."/>
            <person name="Finn R."/>
            <person name="Kale V."/>
            <person name="Holt S."/>
            <person name="Cochrane G."/>
            <person name="Meng A."/>
            <person name="Brown T."/>
            <person name="Cohen L."/>
        </authorList>
    </citation>
    <scope>NUCLEOTIDE SEQUENCE</scope>
    <source>
        <strain evidence="3">GSO104</strain>
    </source>
</reference>
<dbReference type="AlphaFoldDB" id="A0A7S4QQQ2"/>
<feature type="domain" description="DUF6824" evidence="2">
    <location>
        <begin position="24"/>
        <end position="109"/>
    </location>
</feature>
<proteinExistence type="predicted"/>
<feature type="region of interest" description="Disordered" evidence="1">
    <location>
        <begin position="365"/>
        <end position="388"/>
    </location>
</feature>
<accession>A0A7S4QQQ2</accession>
<evidence type="ECO:0000256" key="1">
    <source>
        <dbReference type="SAM" id="MobiDB-lite"/>
    </source>
</evidence>
<name>A0A7S4QQQ2_9STRA</name>
<evidence type="ECO:0000259" key="2">
    <source>
        <dbReference type="Pfam" id="PF20710"/>
    </source>
</evidence>